<evidence type="ECO:0000313" key="1">
    <source>
        <dbReference type="EMBL" id="SFV60738.1"/>
    </source>
</evidence>
<dbReference type="AlphaFoldDB" id="A0A1W1C4G5"/>
<sequence length="52" mass="6322">MDYFGFSEFSVSRVDFNYNFRFSGDYFKLHTSILDDFKIKNYVDYKADSFAY</sequence>
<name>A0A1W1C4G5_9ZZZZ</name>
<organism evidence="1">
    <name type="scientific">hydrothermal vent metagenome</name>
    <dbReference type="NCBI Taxonomy" id="652676"/>
    <lineage>
        <taxon>unclassified sequences</taxon>
        <taxon>metagenomes</taxon>
        <taxon>ecological metagenomes</taxon>
    </lineage>
</organism>
<dbReference type="EMBL" id="FPHM01000065">
    <property type="protein sequence ID" value="SFV60738.1"/>
    <property type="molecule type" value="Genomic_DNA"/>
</dbReference>
<protein>
    <submittedName>
        <fullName evidence="1">Uncharacterized protein</fullName>
    </submittedName>
</protein>
<accession>A0A1W1C4G5</accession>
<reference evidence="1" key="1">
    <citation type="submission" date="2016-10" db="EMBL/GenBank/DDBJ databases">
        <authorList>
            <person name="de Groot N.N."/>
        </authorList>
    </citation>
    <scope>NUCLEOTIDE SEQUENCE</scope>
</reference>
<gene>
    <name evidence="1" type="ORF">MNB_SV-13-984</name>
</gene>
<proteinExistence type="predicted"/>